<keyword evidence="1" id="KW-0472">Membrane</keyword>
<dbReference type="HOGENOM" id="CLU_099526_0_1_1"/>
<feature type="transmembrane region" description="Helical" evidence="1">
    <location>
        <begin position="140"/>
        <end position="164"/>
    </location>
</feature>
<gene>
    <name evidence="2" type="ORF">PISMIDRAFT_685838</name>
</gene>
<dbReference type="EMBL" id="KN833843">
    <property type="protein sequence ID" value="KIK16945.1"/>
    <property type="molecule type" value="Genomic_DNA"/>
</dbReference>
<reference evidence="3" key="2">
    <citation type="submission" date="2015-01" db="EMBL/GenBank/DDBJ databases">
        <title>Evolutionary Origins and Diversification of the Mycorrhizal Mutualists.</title>
        <authorList>
            <consortium name="DOE Joint Genome Institute"/>
            <consortium name="Mycorrhizal Genomics Consortium"/>
            <person name="Kohler A."/>
            <person name="Kuo A."/>
            <person name="Nagy L.G."/>
            <person name="Floudas D."/>
            <person name="Copeland A."/>
            <person name="Barry K.W."/>
            <person name="Cichocki N."/>
            <person name="Veneault-Fourrey C."/>
            <person name="LaButti K."/>
            <person name="Lindquist E.A."/>
            <person name="Lipzen A."/>
            <person name="Lundell T."/>
            <person name="Morin E."/>
            <person name="Murat C."/>
            <person name="Riley R."/>
            <person name="Ohm R."/>
            <person name="Sun H."/>
            <person name="Tunlid A."/>
            <person name="Henrissat B."/>
            <person name="Grigoriev I.V."/>
            <person name="Hibbett D.S."/>
            <person name="Martin F."/>
        </authorList>
    </citation>
    <scope>NUCLEOTIDE SEQUENCE [LARGE SCALE GENOMIC DNA]</scope>
    <source>
        <strain evidence="3">441</strain>
    </source>
</reference>
<sequence length="179" mass="19968">MEKLVKDKNEQEWSELKGRLADRTANINILSGLAVAASATYLVSNSPTDFADWNHQFPYFFIAGANGSAMLSVLSGLGLLIILNMMNLNSFREMQKWWLSYMLLFILLMMPLFFLAFASVAAGVGWIWAIWFGDKTWMKVVAFLACTVGIFTALVICGVLLYVARALVAADDSRHSDRP</sequence>
<keyword evidence="3" id="KW-1185">Reference proteome</keyword>
<organism evidence="2 3">
    <name type="scientific">Pisolithus microcarpus 441</name>
    <dbReference type="NCBI Taxonomy" id="765257"/>
    <lineage>
        <taxon>Eukaryota</taxon>
        <taxon>Fungi</taxon>
        <taxon>Dikarya</taxon>
        <taxon>Basidiomycota</taxon>
        <taxon>Agaricomycotina</taxon>
        <taxon>Agaricomycetes</taxon>
        <taxon>Agaricomycetidae</taxon>
        <taxon>Boletales</taxon>
        <taxon>Sclerodermatineae</taxon>
        <taxon>Pisolithaceae</taxon>
        <taxon>Pisolithus</taxon>
    </lineage>
</organism>
<dbReference type="OrthoDB" id="3253189at2759"/>
<protein>
    <submittedName>
        <fullName evidence="2">Uncharacterized protein</fullName>
    </submittedName>
</protein>
<evidence type="ECO:0000313" key="3">
    <source>
        <dbReference type="Proteomes" id="UP000054018"/>
    </source>
</evidence>
<keyword evidence="1" id="KW-0812">Transmembrane</keyword>
<dbReference type="Proteomes" id="UP000054018">
    <property type="component" value="Unassembled WGS sequence"/>
</dbReference>
<proteinExistence type="predicted"/>
<feature type="transmembrane region" description="Helical" evidence="1">
    <location>
        <begin position="25"/>
        <end position="44"/>
    </location>
</feature>
<evidence type="ECO:0000313" key="2">
    <source>
        <dbReference type="EMBL" id="KIK16945.1"/>
    </source>
</evidence>
<evidence type="ECO:0000256" key="1">
    <source>
        <dbReference type="SAM" id="Phobius"/>
    </source>
</evidence>
<reference evidence="2 3" key="1">
    <citation type="submission" date="2014-04" db="EMBL/GenBank/DDBJ databases">
        <authorList>
            <consortium name="DOE Joint Genome Institute"/>
            <person name="Kuo A."/>
            <person name="Kohler A."/>
            <person name="Costa M.D."/>
            <person name="Nagy L.G."/>
            <person name="Floudas D."/>
            <person name="Copeland A."/>
            <person name="Barry K.W."/>
            <person name="Cichocki N."/>
            <person name="Veneault-Fourrey C."/>
            <person name="LaButti K."/>
            <person name="Lindquist E.A."/>
            <person name="Lipzen A."/>
            <person name="Lundell T."/>
            <person name="Morin E."/>
            <person name="Murat C."/>
            <person name="Sun H."/>
            <person name="Tunlid A."/>
            <person name="Henrissat B."/>
            <person name="Grigoriev I.V."/>
            <person name="Hibbett D.S."/>
            <person name="Martin F."/>
            <person name="Nordberg H.P."/>
            <person name="Cantor M.N."/>
            <person name="Hua S.X."/>
        </authorList>
    </citation>
    <scope>NUCLEOTIDE SEQUENCE [LARGE SCALE GENOMIC DNA]</scope>
    <source>
        <strain evidence="2 3">441</strain>
    </source>
</reference>
<feature type="transmembrane region" description="Helical" evidence="1">
    <location>
        <begin position="59"/>
        <end position="86"/>
    </location>
</feature>
<dbReference type="AlphaFoldDB" id="A0A0C9XWU6"/>
<keyword evidence="1" id="KW-1133">Transmembrane helix</keyword>
<feature type="transmembrane region" description="Helical" evidence="1">
    <location>
        <begin position="98"/>
        <end position="128"/>
    </location>
</feature>
<accession>A0A0C9XWU6</accession>
<name>A0A0C9XWU6_9AGAM</name>